<evidence type="ECO:0000259" key="2">
    <source>
        <dbReference type="PROSITE" id="PS50937"/>
    </source>
</evidence>
<dbReference type="GO" id="GO:0003677">
    <property type="term" value="F:DNA binding"/>
    <property type="evidence" value="ECO:0007669"/>
    <property type="project" value="UniProtKB-KW"/>
</dbReference>
<dbReference type="Proteomes" id="UP000028782">
    <property type="component" value="Chromosome"/>
</dbReference>
<dbReference type="RefSeq" id="WP_043373069.1">
    <property type="nucleotide sequence ID" value="NZ_CP006704.1"/>
</dbReference>
<evidence type="ECO:0000313" key="4">
    <source>
        <dbReference type="Proteomes" id="UP000028782"/>
    </source>
</evidence>
<dbReference type="SMART" id="SM00422">
    <property type="entry name" value="HTH_MERR"/>
    <property type="match status" value="1"/>
</dbReference>
<gene>
    <name evidence="3" type="ORF">O987_15080</name>
</gene>
<dbReference type="PROSITE" id="PS50937">
    <property type="entry name" value="HTH_MERR_2"/>
    <property type="match status" value="1"/>
</dbReference>
<dbReference type="InterPro" id="IPR009061">
    <property type="entry name" value="DNA-bd_dom_put_sf"/>
</dbReference>
<name>A0A076PJU0_COMTE</name>
<accession>A0A076PJU0</accession>
<evidence type="ECO:0000256" key="1">
    <source>
        <dbReference type="ARBA" id="ARBA00023125"/>
    </source>
</evidence>
<dbReference type="PANTHER" id="PTHR30204">
    <property type="entry name" value="REDOX-CYCLING DRUG-SENSING TRANSCRIPTIONAL ACTIVATOR SOXR"/>
    <property type="match status" value="1"/>
</dbReference>
<dbReference type="PANTHER" id="PTHR30204:SF97">
    <property type="entry name" value="MERR FAMILY REGULATORY PROTEIN"/>
    <property type="match status" value="1"/>
</dbReference>
<evidence type="ECO:0000313" key="3">
    <source>
        <dbReference type="EMBL" id="AIJ47124.1"/>
    </source>
</evidence>
<dbReference type="KEGG" id="ctes:O987_15080"/>
<protein>
    <submittedName>
        <fullName evidence="3">MerR family transcriptional regulator</fullName>
    </submittedName>
</protein>
<proteinExistence type="predicted"/>
<reference evidence="3 4" key="1">
    <citation type="journal article" date="2014" name="Genome Announc.">
        <title>Complete Genome Sequence of Polychlorinated Biphenyl Degrader Comamonas testosteroni TK102 (NBRC 109938).</title>
        <authorList>
            <person name="Fukuda K."/>
            <person name="Hosoyama A."/>
            <person name="Tsuchikane K."/>
            <person name="Ohji S."/>
            <person name="Yamazoe A."/>
            <person name="Fujita N."/>
            <person name="Shintani M."/>
            <person name="Kimbara K."/>
        </authorList>
    </citation>
    <scope>NUCLEOTIDE SEQUENCE [LARGE SCALE GENOMIC DNA]</scope>
    <source>
        <strain evidence="3">TK102</strain>
    </source>
</reference>
<organism evidence="3 4">
    <name type="scientific">Comamonas testosteroni TK102</name>
    <dbReference type="NCBI Taxonomy" id="1392005"/>
    <lineage>
        <taxon>Bacteria</taxon>
        <taxon>Pseudomonadati</taxon>
        <taxon>Pseudomonadota</taxon>
        <taxon>Betaproteobacteria</taxon>
        <taxon>Burkholderiales</taxon>
        <taxon>Comamonadaceae</taxon>
        <taxon>Comamonas</taxon>
    </lineage>
</organism>
<dbReference type="CDD" id="cd04781">
    <property type="entry name" value="HTH_MerR-like_sg6"/>
    <property type="match status" value="1"/>
</dbReference>
<dbReference type="Gene3D" id="1.10.1660.10">
    <property type="match status" value="1"/>
</dbReference>
<feature type="domain" description="HTH merR-type" evidence="2">
    <location>
        <begin position="1"/>
        <end position="68"/>
    </location>
</feature>
<dbReference type="HOGENOM" id="CLU_060077_5_2_4"/>
<dbReference type="AlphaFoldDB" id="A0A076PJU0"/>
<dbReference type="InterPro" id="IPR047057">
    <property type="entry name" value="MerR_fam"/>
</dbReference>
<dbReference type="SUPFAM" id="SSF46955">
    <property type="entry name" value="Putative DNA-binding domain"/>
    <property type="match status" value="1"/>
</dbReference>
<dbReference type="Pfam" id="PF13411">
    <property type="entry name" value="MerR_1"/>
    <property type="match status" value="1"/>
</dbReference>
<dbReference type="InterPro" id="IPR000551">
    <property type="entry name" value="MerR-type_HTH_dom"/>
</dbReference>
<sequence>MEISEVVRRTGLPPSTLRFYEEKGLIHSIGRQGQRRLFDAQVLERLSVIALGCAAGFSLEEIRSMLPSDGKVQVSREMLLAKADQVQQSIKRLKAVRDGLRHAANCPEKNHLDCARFQGLMHAALAGKITPLTVAASKAKGVELLL</sequence>
<keyword evidence="1" id="KW-0238">DNA-binding</keyword>
<dbReference type="GO" id="GO:0003700">
    <property type="term" value="F:DNA-binding transcription factor activity"/>
    <property type="evidence" value="ECO:0007669"/>
    <property type="project" value="InterPro"/>
</dbReference>
<dbReference type="EMBL" id="CP006704">
    <property type="protein sequence ID" value="AIJ47124.1"/>
    <property type="molecule type" value="Genomic_DNA"/>
</dbReference>